<gene>
    <name evidence="2" type="ORF">ARC78_05740</name>
</gene>
<dbReference type="OrthoDB" id="9940394at2"/>
<evidence type="ECO:0000313" key="2">
    <source>
        <dbReference type="EMBL" id="KRG44290.1"/>
    </source>
</evidence>
<sequence>MRYRLSGKLILFLHVVAMVPISIAYGAIDGGTWLPPILYVGAMICMWGLTLPGAKRGLVFEVLGFYYQFKMFRENGFKHFGHARREDWDRYGRTSRVLLHALALITILAFMSGGKIGSDWFWQCALLGTSFAIGIESGTVIFRSGEAPRRRN</sequence>
<keyword evidence="3" id="KW-1185">Reference proteome</keyword>
<feature type="transmembrane region" description="Helical" evidence="1">
    <location>
        <begin position="36"/>
        <end position="54"/>
    </location>
</feature>
<keyword evidence="1" id="KW-1133">Transmembrane helix</keyword>
<name>A0A0R0APD8_9GAMM</name>
<proteinExistence type="predicted"/>
<evidence type="ECO:0008006" key="4">
    <source>
        <dbReference type="Google" id="ProtNLM"/>
    </source>
</evidence>
<feature type="transmembrane region" description="Helical" evidence="1">
    <location>
        <begin position="97"/>
        <end position="114"/>
    </location>
</feature>
<comment type="caution">
    <text evidence="2">The sequence shown here is derived from an EMBL/GenBank/DDBJ whole genome shotgun (WGS) entry which is preliminary data.</text>
</comment>
<keyword evidence="1" id="KW-0812">Transmembrane</keyword>
<dbReference type="EMBL" id="LLXS01000008">
    <property type="protein sequence ID" value="KRG44290.1"/>
    <property type="molecule type" value="Genomic_DNA"/>
</dbReference>
<dbReference type="RefSeq" id="WP_054658651.1">
    <property type="nucleotide sequence ID" value="NZ_BAZI01000093.1"/>
</dbReference>
<protein>
    <recommendedName>
        <fullName evidence="4">Transmembrane protein</fullName>
    </recommendedName>
</protein>
<evidence type="ECO:0000256" key="1">
    <source>
        <dbReference type="SAM" id="Phobius"/>
    </source>
</evidence>
<feature type="transmembrane region" description="Helical" evidence="1">
    <location>
        <begin position="120"/>
        <end position="142"/>
    </location>
</feature>
<reference evidence="2 3" key="1">
    <citation type="submission" date="2015-10" db="EMBL/GenBank/DDBJ databases">
        <title>Genome sequencing and analysis of members of genus Stenotrophomonas.</title>
        <authorList>
            <person name="Patil P.P."/>
            <person name="Midha S."/>
            <person name="Patil P.B."/>
        </authorList>
    </citation>
    <scope>NUCLEOTIDE SEQUENCE [LARGE SCALE GENOMIC DNA]</scope>
    <source>
        <strain evidence="2 3">JCM 9942</strain>
    </source>
</reference>
<keyword evidence="1" id="KW-0472">Membrane</keyword>
<evidence type="ECO:0000313" key="3">
    <source>
        <dbReference type="Proteomes" id="UP000050836"/>
    </source>
</evidence>
<dbReference type="Proteomes" id="UP000050836">
    <property type="component" value="Unassembled WGS sequence"/>
</dbReference>
<dbReference type="AlphaFoldDB" id="A0A0R0APD8"/>
<accession>A0A0R0APD8</accession>
<organism evidence="2 3">
    <name type="scientific">Stenotrophomonas pictorum JCM 9942</name>
    <dbReference type="NCBI Taxonomy" id="1236960"/>
    <lineage>
        <taxon>Bacteria</taxon>
        <taxon>Pseudomonadati</taxon>
        <taxon>Pseudomonadota</taxon>
        <taxon>Gammaproteobacteria</taxon>
        <taxon>Lysobacterales</taxon>
        <taxon>Lysobacteraceae</taxon>
        <taxon>Stenotrophomonas</taxon>
    </lineage>
</organism>